<dbReference type="AlphaFoldDB" id="A0A7G5CDB6"/>
<reference evidence="1 2" key="1">
    <citation type="journal article" date="2020" name="Mol. Biol. Evol.">
        <title>Life and death of selfish genes: comparative genomics reveals the dynamic evolution of cytoplasmic incompatibility.</title>
        <authorList>
            <person name="Martinez J."/>
            <person name="Klasson L."/>
            <person name="Welch J."/>
            <person name="Jiggins F.M."/>
        </authorList>
    </citation>
    <scope>NUCLEOTIDE SEQUENCE [LARGE SCALE GENOMIC DNA]</scope>
    <source>
        <strain evidence="1">WNik</strain>
    </source>
</reference>
<name>A0A7G5CDB6_WOLPI</name>
<evidence type="ECO:0000313" key="2">
    <source>
        <dbReference type="Proteomes" id="UP000515596"/>
    </source>
</evidence>
<gene>
    <name evidence="1" type="ORF">HC356_04150</name>
</gene>
<accession>A0A7G5CDB6</accession>
<sequence length="81" mass="9286">MSFQCLYDVIPVLDTGIQLFHNHQNIVFLHKMATFMLTNLIKFLDPSVKHWDDTLLMGQNHNVRTVVDSFAVSLSIDPANK</sequence>
<dbReference type="EMBL" id="CP050530">
    <property type="protein sequence ID" value="QMV47200.1"/>
    <property type="molecule type" value="Genomic_DNA"/>
</dbReference>
<protein>
    <submittedName>
        <fullName evidence="1">Uncharacterized protein</fullName>
    </submittedName>
</protein>
<dbReference type="RefSeq" id="WP_182182972.1">
    <property type="nucleotide sequence ID" value="NZ_CP050530.1"/>
</dbReference>
<proteinExistence type="predicted"/>
<evidence type="ECO:0000313" key="1">
    <source>
        <dbReference type="EMBL" id="QMV47200.1"/>
    </source>
</evidence>
<organism evidence="1 2">
    <name type="scientific">Wolbachia pipientis</name>
    <dbReference type="NCBI Taxonomy" id="955"/>
    <lineage>
        <taxon>Bacteria</taxon>
        <taxon>Pseudomonadati</taxon>
        <taxon>Pseudomonadota</taxon>
        <taxon>Alphaproteobacteria</taxon>
        <taxon>Rickettsiales</taxon>
        <taxon>Anaplasmataceae</taxon>
        <taxon>Wolbachieae</taxon>
        <taxon>Wolbachia</taxon>
    </lineage>
</organism>
<dbReference type="Proteomes" id="UP000515596">
    <property type="component" value="Chromosome"/>
</dbReference>